<gene>
    <name evidence="2" type="ORF">BL240_10075</name>
</gene>
<dbReference type="CDD" id="cd00009">
    <property type="entry name" value="AAA"/>
    <property type="match status" value="1"/>
</dbReference>
<dbReference type="GO" id="GO:0006260">
    <property type="term" value="P:DNA replication"/>
    <property type="evidence" value="ECO:0007669"/>
    <property type="project" value="TreeGrafter"/>
</dbReference>
<dbReference type="Pfam" id="PF01695">
    <property type="entry name" value="IstB_IS21"/>
    <property type="match status" value="1"/>
</dbReference>
<dbReference type="SUPFAM" id="SSF52540">
    <property type="entry name" value="P-loop containing nucleoside triphosphate hydrolases"/>
    <property type="match status" value="1"/>
</dbReference>
<dbReference type="InterPro" id="IPR027417">
    <property type="entry name" value="P-loop_NTPase"/>
</dbReference>
<sequence length="260" mass="28725">MNDFILKTQRTICAEHGGYDAKLVEQFTGPAIWTGCPRCEFDARHSADQQVRQQAVDLLDSRTTNALLMASNVQPRFRGLGFESYRTDFAPDEQPGVLARCRNYAENFDQNWEAGRSLILLGTMGTGKTHLASAIIQAVIQADALGGANALYTTASDIIRSVKETFGKSGRSEAEVYADLCSYDLLVVDEVGAQHGTDFERQVIFEVINGRYGRKLPTIMISNLSLPEVRKFIGDRVVDRLCDNGGEVLVLRWKSVRGAA</sequence>
<dbReference type="PANTHER" id="PTHR30050:SF4">
    <property type="entry name" value="ATP-BINDING PROTEIN RV3427C IN INSERTION SEQUENCE-RELATED"/>
    <property type="match status" value="1"/>
</dbReference>
<dbReference type="AlphaFoldDB" id="A0A1L5PNN7"/>
<name>A0A1L5PNN7_PSEPU</name>
<dbReference type="RefSeq" id="WP_075044683.1">
    <property type="nucleotide sequence ID" value="NZ_CP018743.1"/>
</dbReference>
<dbReference type="PANTHER" id="PTHR30050">
    <property type="entry name" value="CHROMOSOMAL REPLICATION INITIATOR PROTEIN DNAA"/>
    <property type="match status" value="1"/>
</dbReference>
<protein>
    <submittedName>
        <fullName evidence="2">ATP-binding protein</fullName>
    </submittedName>
</protein>
<evidence type="ECO:0000313" key="2">
    <source>
        <dbReference type="EMBL" id="APO81770.1"/>
    </source>
</evidence>
<dbReference type="InterPro" id="IPR002611">
    <property type="entry name" value="IstB_ATP-bd"/>
</dbReference>
<reference evidence="2 3" key="1">
    <citation type="submission" date="2016-12" db="EMBL/GenBank/DDBJ databases">
        <title>Draft Genome Sequence of Mercury Resistant Pseudomonas DRA525.</title>
        <authorList>
            <person name="Drace K.M."/>
        </authorList>
    </citation>
    <scope>NUCLEOTIDE SEQUENCE [LARGE SCALE GENOMIC DNA]</scope>
    <source>
        <strain evidence="2 3">DRA525</strain>
    </source>
</reference>
<dbReference type="Proteomes" id="UP000185146">
    <property type="component" value="Chromosome"/>
</dbReference>
<accession>A0A1L5PNN7</accession>
<evidence type="ECO:0000259" key="1">
    <source>
        <dbReference type="SMART" id="SM00382"/>
    </source>
</evidence>
<dbReference type="InterPro" id="IPR003593">
    <property type="entry name" value="AAA+_ATPase"/>
</dbReference>
<organism evidence="2 3">
    <name type="scientific">Pseudomonas putida</name>
    <name type="common">Arthrobacter siderocapsulatus</name>
    <dbReference type="NCBI Taxonomy" id="303"/>
    <lineage>
        <taxon>Bacteria</taxon>
        <taxon>Pseudomonadati</taxon>
        <taxon>Pseudomonadota</taxon>
        <taxon>Gammaproteobacteria</taxon>
        <taxon>Pseudomonadales</taxon>
        <taxon>Pseudomonadaceae</taxon>
        <taxon>Pseudomonas</taxon>
    </lineage>
</organism>
<dbReference type="GO" id="GO:0005524">
    <property type="term" value="F:ATP binding"/>
    <property type="evidence" value="ECO:0007669"/>
    <property type="project" value="UniProtKB-KW"/>
</dbReference>
<dbReference type="Gene3D" id="3.40.50.300">
    <property type="entry name" value="P-loop containing nucleotide triphosphate hydrolases"/>
    <property type="match status" value="1"/>
</dbReference>
<keyword evidence="2" id="KW-0067">ATP-binding</keyword>
<evidence type="ECO:0000313" key="3">
    <source>
        <dbReference type="Proteomes" id="UP000185146"/>
    </source>
</evidence>
<dbReference type="SMART" id="SM00382">
    <property type="entry name" value="AAA"/>
    <property type="match status" value="1"/>
</dbReference>
<dbReference type="EMBL" id="CP018743">
    <property type="protein sequence ID" value="APO81770.1"/>
    <property type="molecule type" value="Genomic_DNA"/>
</dbReference>
<keyword evidence="2" id="KW-0547">Nucleotide-binding</keyword>
<feature type="domain" description="AAA+ ATPase" evidence="1">
    <location>
        <begin position="114"/>
        <end position="243"/>
    </location>
</feature>
<proteinExistence type="predicted"/>